<dbReference type="AlphaFoldDB" id="A0A1I7IHA7"/>
<feature type="region of interest" description="Disordered" evidence="1">
    <location>
        <begin position="688"/>
        <end position="789"/>
    </location>
</feature>
<protein>
    <submittedName>
        <fullName evidence="2">Uncharacterized protein</fullName>
    </submittedName>
</protein>
<accession>A0A1I7IHA7</accession>
<dbReference type="EMBL" id="FPBT01000047">
    <property type="protein sequence ID" value="SFU72317.1"/>
    <property type="molecule type" value="Genomic_DNA"/>
</dbReference>
<evidence type="ECO:0000313" key="3">
    <source>
        <dbReference type="Proteomes" id="UP000198817"/>
    </source>
</evidence>
<dbReference type="Proteomes" id="UP000198817">
    <property type="component" value="Unassembled WGS sequence"/>
</dbReference>
<evidence type="ECO:0000313" key="2">
    <source>
        <dbReference type="EMBL" id="SFU72317.1"/>
    </source>
</evidence>
<feature type="region of interest" description="Disordered" evidence="1">
    <location>
        <begin position="207"/>
        <end position="231"/>
    </location>
</feature>
<evidence type="ECO:0000256" key="1">
    <source>
        <dbReference type="SAM" id="MobiDB-lite"/>
    </source>
</evidence>
<feature type="compositionally biased region" description="Basic and acidic residues" evidence="1">
    <location>
        <begin position="765"/>
        <end position="780"/>
    </location>
</feature>
<gene>
    <name evidence="2" type="ORF">SAMN05216508_1475</name>
</gene>
<dbReference type="RefSeq" id="WP_090472257.1">
    <property type="nucleotide sequence ID" value="NZ_FOWF01000050.1"/>
</dbReference>
<feature type="compositionally biased region" description="Basic and acidic residues" evidence="1">
    <location>
        <begin position="704"/>
        <end position="714"/>
    </location>
</feature>
<reference evidence="2 3" key="1">
    <citation type="submission" date="2016-10" db="EMBL/GenBank/DDBJ databases">
        <authorList>
            <person name="de Groot N.N."/>
        </authorList>
    </citation>
    <scope>NUCLEOTIDE SEQUENCE [LARGE SCALE GENOMIC DNA]</scope>
    <source>
        <strain evidence="2 3">KHGC13</strain>
    </source>
</reference>
<keyword evidence="3" id="KW-1185">Reference proteome</keyword>
<feature type="compositionally biased region" description="Polar residues" evidence="1">
    <location>
        <begin position="688"/>
        <end position="699"/>
    </location>
</feature>
<proteinExistence type="predicted"/>
<sequence>MKNSFFQGGLLSLAAAVVLVTVPYTMFFAGESPVYAGTTATVSVRTQKQLTRALKSKRVRTIKVTPGSRSLVIPQSVRSKAKLQVSAKNLQLKVRGRTGKLTVSRAKSVDVSGAAPSVRVQSENTGLILRRKAKVKNVSISGSAVRLLSSTNADIRSTGKHTSIQLLRGAEKTDVDLQGSGTASSVMNNTGSNVDLDVDNSDNILHAGSVYSGTDRNAGKQDSPLPNDNPLRNYQGMVNDGSLSLEIHGCGQFSGLSNSSRVHGWYHNSASGTDFECYYLLSGGKIKTSRIKNSNFERNFKGEAAFDIVSVNDFSMVIKSTNNAYGDKDVTYTLPFDADTEQFDASEAVDPTNPMQQFQGRVTSGDLTLEIHGSGRYASLSSGNSIHGWYRNNRTHTAYECRFNRKGAAIRAVHLNNPNYEKKYLGEASFVILDYGEGFLKLKSTSDTYGDKGTVYTFAKHANFGDPVNENNPLISFSGRVDDDNGGDVSLEIHGSGPFASMSYGDSIHGWYHNSATGTAYECRFNVSGDTIETEHVNNPNFEKNYRGNAQFQITEKTDGRITLKSMNNVYGDEGKTYTFTAGDEQNTTGAPIDNSNPLYPFTGKTISGTLDLEIHGSGTFSSLSYGNKVHGWYHNSATGSDFECSYIVNGDSITVKPLKSNQFNRGCLGDATFKIISDNDDALTLQSTSDTYGDNGQTYVFYKPEHEPSKTDVKINPNENENTNPEQNQPTQNQAAEETAEGTTPNTDTNQQNQKAEATTPNTDTKEQEQTAKPDHTDASETPVKSGE</sequence>
<name>A0A1I7IHA7_9FIRM</name>
<organism evidence="2 3">
    <name type="scientific">Eubacterium pyruvativorans</name>
    <dbReference type="NCBI Taxonomy" id="155865"/>
    <lineage>
        <taxon>Bacteria</taxon>
        <taxon>Bacillati</taxon>
        <taxon>Bacillota</taxon>
        <taxon>Clostridia</taxon>
        <taxon>Eubacteriales</taxon>
        <taxon>Eubacteriaceae</taxon>
        <taxon>Eubacterium</taxon>
    </lineage>
</organism>
<feature type="compositionally biased region" description="Low complexity" evidence="1">
    <location>
        <begin position="717"/>
        <end position="755"/>
    </location>
</feature>